<evidence type="ECO:0000259" key="1">
    <source>
        <dbReference type="PROSITE" id="PS51781"/>
    </source>
</evidence>
<dbReference type="Proteomes" id="UP001221217">
    <property type="component" value="Unassembled WGS sequence"/>
</dbReference>
<name>A0AAJ1MLE0_9SPIO</name>
<reference evidence="2 3" key="1">
    <citation type="submission" date="2022-12" db="EMBL/GenBank/DDBJ databases">
        <title>Metagenome assembled genome from gulf of manar.</title>
        <authorList>
            <person name="Kohli P."/>
            <person name="Pk S."/>
            <person name="Venkata Ramana C."/>
            <person name="Sasikala C."/>
        </authorList>
    </citation>
    <scope>NUCLEOTIDE SEQUENCE [LARGE SCALE GENOMIC DNA]</scope>
    <source>
        <strain evidence="2">JB008</strain>
    </source>
</reference>
<dbReference type="EMBL" id="JAQQAL010000008">
    <property type="protein sequence ID" value="MDC7225620.1"/>
    <property type="molecule type" value="Genomic_DNA"/>
</dbReference>
<comment type="caution">
    <text evidence="2">The sequence shown here is derived from an EMBL/GenBank/DDBJ whole genome shotgun (WGS) entry which is preliminary data.</text>
</comment>
<accession>A0AAJ1MLE0</accession>
<protein>
    <submittedName>
        <fullName evidence="2">SH3 domain-containing protein</fullName>
    </submittedName>
</protein>
<gene>
    <name evidence="2" type="ORF">PQJ61_02520</name>
</gene>
<dbReference type="AlphaFoldDB" id="A0AAJ1MLE0"/>
<feature type="domain" description="SH3b" evidence="1">
    <location>
        <begin position="97"/>
        <end position="171"/>
    </location>
</feature>
<evidence type="ECO:0000313" key="2">
    <source>
        <dbReference type="EMBL" id="MDC7225620.1"/>
    </source>
</evidence>
<evidence type="ECO:0000313" key="3">
    <source>
        <dbReference type="Proteomes" id="UP001221217"/>
    </source>
</evidence>
<sequence>MRSFAKISLIIIILSTALYSSCGQQYIGYGVLYIEDSEQNLSEGKIYPIVQESEIRNVYTIEVEGAEAGIDVTRSSMSFHEKLTDAEAFAKDYSQWIDLYAVSLLNGLSIREEADGSAERLYKLREGQMIKIIGRNPGLVNIANHDGYWYLVLTEDGTSGYCFDKNLRIFNAREVDADSSSVLNTEKLNLFLERVYRPEYFQDLIRDNTLDLSRFRTTRGIFAYPDENKVVLSTKEHQLTFDYTSISQNSSGRFIFEGSSLVVEVRTQNRIAVYFNDNNQEYAEVMIYIENMEELIEAELERRDLIFEEFENLATVSSTAYGRITFGPEKTFSWNSYKRLVPNVIPETAGDSGHIALSYFPAPALRADYDGVVSFSFDNVPGGGLVNFLFTLSELGVKLVYVPQGDINKGIVEQESSSPLVIFMSGAGE</sequence>
<dbReference type="InterPro" id="IPR003646">
    <property type="entry name" value="SH3-like_bac-type"/>
</dbReference>
<dbReference type="Pfam" id="PF08239">
    <property type="entry name" value="SH3_3"/>
    <property type="match status" value="1"/>
</dbReference>
<proteinExistence type="predicted"/>
<dbReference type="Gene3D" id="2.30.30.40">
    <property type="entry name" value="SH3 Domains"/>
    <property type="match status" value="1"/>
</dbReference>
<dbReference type="PROSITE" id="PS51781">
    <property type="entry name" value="SH3B"/>
    <property type="match status" value="1"/>
</dbReference>
<organism evidence="2 3">
    <name type="scientific">Candidatus Thalassospirochaeta sargassi</name>
    <dbReference type="NCBI Taxonomy" id="3119039"/>
    <lineage>
        <taxon>Bacteria</taxon>
        <taxon>Pseudomonadati</taxon>
        <taxon>Spirochaetota</taxon>
        <taxon>Spirochaetia</taxon>
        <taxon>Spirochaetales</taxon>
        <taxon>Spirochaetaceae</taxon>
        <taxon>Candidatus Thalassospirochaeta</taxon>
    </lineage>
</organism>